<dbReference type="SUPFAM" id="SSF47144">
    <property type="entry name" value="HSC20 (HSCB), C-terminal oligomerisation domain"/>
    <property type="match status" value="1"/>
</dbReference>
<evidence type="ECO:0000313" key="9">
    <source>
        <dbReference type="Proteomes" id="UP001497623"/>
    </source>
</evidence>
<dbReference type="EMBL" id="CAXKWB010024023">
    <property type="protein sequence ID" value="CAL4125777.1"/>
    <property type="molecule type" value="Genomic_DNA"/>
</dbReference>
<dbReference type="GO" id="GO:0001671">
    <property type="term" value="F:ATPase activator activity"/>
    <property type="evidence" value="ECO:0007669"/>
    <property type="project" value="InterPro"/>
</dbReference>
<feature type="domain" description="J" evidence="7">
    <location>
        <begin position="105"/>
        <end position="177"/>
    </location>
</feature>
<gene>
    <name evidence="8" type="ORF">MNOR_LOCUS25306</name>
</gene>
<accession>A0AAV2RK11</accession>
<dbReference type="Gene3D" id="1.10.287.110">
    <property type="entry name" value="DnaJ domain"/>
    <property type="match status" value="1"/>
</dbReference>
<dbReference type="SUPFAM" id="SSF46565">
    <property type="entry name" value="Chaperone J-domain"/>
    <property type="match status" value="1"/>
</dbReference>
<dbReference type="FunFam" id="1.20.1280.20:FF:000002">
    <property type="entry name" value="HscB mitochondrial iron-sulfur cluster co-chaperone"/>
    <property type="match status" value="1"/>
</dbReference>
<dbReference type="InterPro" id="IPR001623">
    <property type="entry name" value="DnaJ_domain"/>
</dbReference>
<dbReference type="InterPro" id="IPR004640">
    <property type="entry name" value="HscB"/>
</dbReference>
<evidence type="ECO:0000256" key="6">
    <source>
        <dbReference type="ARBA" id="ARBA00023186"/>
    </source>
</evidence>
<dbReference type="Pfam" id="PF00226">
    <property type="entry name" value="DnaJ"/>
    <property type="match status" value="1"/>
</dbReference>
<proteinExistence type="inferred from homology"/>
<dbReference type="PROSITE" id="PS50076">
    <property type="entry name" value="DNAJ_2"/>
    <property type="match status" value="1"/>
</dbReference>
<dbReference type="CDD" id="cd06257">
    <property type="entry name" value="DnaJ"/>
    <property type="match status" value="1"/>
</dbReference>
<organism evidence="8 9">
    <name type="scientific">Meganyctiphanes norvegica</name>
    <name type="common">Northern krill</name>
    <name type="synonym">Thysanopoda norvegica</name>
    <dbReference type="NCBI Taxonomy" id="48144"/>
    <lineage>
        <taxon>Eukaryota</taxon>
        <taxon>Metazoa</taxon>
        <taxon>Ecdysozoa</taxon>
        <taxon>Arthropoda</taxon>
        <taxon>Crustacea</taxon>
        <taxon>Multicrustacea</taxon>
        <taxon>Malacostraca</taxon>
        <taxon>Eumalacostraca</taxon>
        <taxon>Eucarida</taxon>
        <taxon>Euphausiacea</taxon>
        <taxon>Euphausiidae</taxon>
        <taxon>Meganyctiphanes</taxon>
    </lineage>
</organism>
<dbReference type="InterPro" id="IPR036869">
    <property type="entry name" value="J_dom_sf"/>
</dbReference>
<evidence type="ECO:0000259" key="7">
    <source>
        <dbReference type="PROSITE" id="PS50076"/>
    </source>
</evidence>
<keyword evidence="4" id="KW-0963">Cytoplasm</keyword>
<dbReference type="InterPro" id="IPR036386">
    <property type="entry name" value="HscB_C_sf"/>
</dbReference>
<evidence type="ECO:0000256" key="5">
    <source>
        <dbReference type="ARBA" id="ARBA00023128"/>
    </source>
</evidence>
<dbReference type="Proteomes" id="UP001497623">
    <property type="component" value="Unassembled WGS sequence"/>
</dbReference>
<dbReference type="Pfam" id="PF07743">
    <property type="entry name" value="HSCB_C"/>
    <property type="match status" value="1"/>
</dbReference>
<dbReference type="HAMAP" id="MF_00682">
    <property type="entry name" value="HscB"/>
    <property type="match status" value="1"/>
</dbReference>
<dbReference type="Gene3D" id="1.20.1280.20">
    <property type="entry name" value="HscB, C-terminal domain"/>
    <property type="match status" value="1"/>
</dbReference>
<comment type="subcellular location">
    <subcellularLocation>
        <location evidence="2">Cytoplasm</location>
    </subcellularLocation>
    <subcellularLocation>
        <location evidence="1">Mitochondrion</location>
    </subcellularLocation>
</comment>
<evidence type="ECO:0000256" key="2">
    <source>
        <dbReference type="ARBA" id="ARBA00004496"/>
    </source>
</evidence>
<dbReference type="SMART" id="SM00271">
    <property type="entry name" value="DnaJ"/>
    <property type="match status" value="1"/>
</dbReference>
<keyword evidence="5" id="KW-0496">Mitochondrion</keyword>
<comment type="caution">
    <text evidence="8">The sequence shown here is derived from an EMBL/GenBank/DDBJ whole genome shotgun (WGS) entry which is preliminary data.</text>
</comment>
<reference evidence="8 9" key="1">
    <citation type="submission" date="2024-05" db="EMBL/GenBank/DDBJ databases">
        <authorList>
            <person name="Wallberg A."/>
        </authorList>
    </citation>
    <scope>NUCLEOTIDE SEQUENCE [LARGE SCALE GENOMIC DNA]</scope>
</reference>
<protein>
    <recommendedName>
        <fullName evidence="7">J domain-containing protein</fullName>
    </recommendedName>
</protein>
<keyword evidence="6" id="KW-0143">Chaperone</keyword>
<dbReference type="AlphaFoldDB" id="A0AAV2RK11"/>
<comment type="similarity">
    <text evidence="3">Belongs to the HscB family.</text>
</comment>
<keyword evidence="9" id="KW-1185">Reference proteome</keyword>
<dbReference type="InterPro" id="IPR009073">
    <property type="entry name" value="HscB_oligo_C"/>
</dbReference>
<dbReference type="PANTHER" id="PTHR14021">
    <property type="entry name" value="IRON-SULFUR CLUSTER CO-CHAPERONE PROTEIN HSCB"/>
    <property type="match status" value="1"/>
</dbReference>
<evidence type="ECO:0000256" key="3">
    <source>
        <dbReference type="ARBA" id="ARBA00010476"/>
    </source>
</evidence>
<dbReference type="GO" id="GO:0051259">
    <property type="term" value="P:protein complex oligomerization"/>
    <property type="evidence" value="ECO:0007669"/>
    <property type="project" value="InterPro"/>
</dbReference>
<sequence>MAQLKCSLRIHNVLSKAKISYPKQKSFLIFPAKNFVRSVVAYSNSYKLHKYQSVLDIRHINSFFGVQRYYSSSSLPCWNCGHISENLQNFCNECTVIQPIKEDINYFDILGIKKAFNINSKFLTKDFRKLQSIYHPDKFGLKSPHEQELAADHSSMINKAYRTVLHPVERAEYLLQLAGLPLEEGHIDMDPEFLMDIMEVNEELEEAQDKDDVQEIGRKNQQILDGLLQEADSYFENENIVEARGVVAKIKYYDNIYNKIKAYERKHGILD</sequence>
<dbReference type="GO" id="GO:0044571">
    <property type="term" value="P:[2Fe-2S] cluster assembly"/>
    <property type="evidence" value="ECO:0007669"/>
    <property type="project" value="InterPro"/>
</dbReference>
<dbReference type="NCBIfam" id="TIGR00714">
    <property type="entry name" value="hscB"/>
    <property type="match status" value="1"/>
</dbReference>
<evidence type="ECO:0000313" key="8">
    <source>
        <dbReference type="EMBL" id="CAL4125777.1"/>
    </source>
</evidence>
<name>A0AAV2RK11_MEGNR</name>
<evidence type="ECO:0000256" key="1">
    <source>
        <dbReference type="ARBA" id="ARBA00004173"/>
    </source>
</evidence>
<evidence type="ECO:0000256" key="4">
    <source>
        <dbReference type="ARBA" id="ARBA00022490"/>
    </source>
</evidence>
<dbReference type="GO" id="GO:0051087">
    <property type="term" value="F:protein-folding chaperone binding"/>
    <property type="evidence" value="ECO:0007669"/>
    <property type="project" value="InterPro"/>
</dbReference>
<dbReference type="GO" id="GO:0005739">
    <property type="term" value="C:mitochondrion"/>
    <property type="evidence" value="ECO:0007669"/>
    <property type="project" value="UniProtKB-SubCell"/>
</dbReference>
<dbReference type="PANTHER" id="PTHR14021:SF15">
    <property type="entry name" value="IRON-SULFUR CLUSTER CO-CHAPERONE PROTEIN HSCB"/>
    <property type="match status" value="1"/>
</dbReference>